<dbReference type="SUPFAM" id="SSF53098">
    <property type="entry name" value="Ribonuclease H-like"/>
    <property type="match status" value="1"/>
</dbReference>
<evidence type="ECO:0000313" key="1">
    <source>
        <dbReference type="EMBL" id="MCW8087690.1"/>
    </source>
</evidence>
<name>A0ABT3NZV2_9PROT</name>
<reference evidence="1 2" key="1">
    <citation type="submission" date="2022-10" db="EMBL/GenBank/DDBJ databases">
        <title>Roseococcus glaciei nov., sp. nov., isolated from glacier.</title>
        <authorList>
            <person name="Liu Q."/>
            <person name="Xin Y.-H."/>
        </authorList>
    </citation>
    <scope>NUCLEOTIDE SEQUENCE [LARGE SCALE GENOMIC DNA]</scope>
    <source>
        <strain evidence="1 2">MDT2-1-1</strain>
    </source>
</reference>
<dbReference type="Proteomes" id="UP001526430">
    <property type="component" value="Unassembled WGS sequence"/>
</dbReference>
<dbReference type="RefSeq" id="WP_301591897.1">
    <property type="nucleotide sequence ID" value="NZ_JAPFQI010000020.1"/>
</dbReference>
<gene>
    <name evidence="1" type="ORF">OF850_18915</name>
</gene>
<organism evidence="1 2">
    <name type="scientific">Sabulicella glaciei</name>
    <dbReference type="NCBI Taxonomy" id="2984948"/>
    <lineage>
        <taxon>Bacteria</taxon>
        <taxon>Pseudomonadati</taxon>
        <taxon>Pseudomonadota</taxon>
        <taxon>Alphaproteobacteria</taxon>
        <taxon>Acetobacterales</taxon>
        <taxon>Acetobacteraceae</taxon>
        <taxon>Sabulicella</taxon>
    </lineage>
</organism>
<proteinExistence type="predicted"/>
<evidence type="ECO:0008006" key="3">
    <source>
        <dbReference type="Google" id="ProtNLM"/>
    </source>
</evidence>
<dbReference type="InterPro" id="IPR012337">
    <property type="entry name" value="RNaseH-like_sf"/>
</dbReference>
<sequence>MAQANRKRGDETLGLVEICSGTAVWRHSGMPVVPIRWVLLRDPSKRFDPQALLCTDPAQEPLQIVCWFVQRWQLEVTFREVRDHLGVESQRQWSDKAIARSTPCLLGLFSVVALLGASLDRQARAHVSASAWYHKQRPTFADTLAAVRREIWSKQGFVMSGQSADTAKLPPALREGIAYALCNAA</sequence>
<keyword evidence="2" id="KW-1185">Reference proteome</keyword>
<comment type="caution">
    <text evidence="1">The sequence shown here is derived from an EMBL/GenBank/DDBJ whole genome shotgun (WGS) entry which is preliminary data.</text>
</comment>
<evidence type="ECO:0000313" key="2">
    <source>
        <dbReference type="Proteomes" id="UP001526430"/>
    </source>
</evidence>
<accession>A0ABT3NZV2</accession>
<dbReference type="EMBL" id="JAPFQI010000020">
    <property type="protein sequence ID" value="MCW8087690.1"/>
    <property type="molecule type" value="Genomic_DNA"/>
</dbReference>
<protein>
    <recommendedName>
        <fullName evidence="3">Transposase IS4-like domain-containing protein</fullName>
    </recommendedName>
</protein>